<dbReference type="EMBL" id="KZ293652">
    <property type="protein sequence ID" value="PBK95390.1"/>
    <property type="molecule type" value="Genomic_DNA"/>
</dbReference>
<evidence type="ECO:0000313" key="2">
    <source>
        <dbReference type="EMBL" id="PBK95390.1"/>
    </source>
</evidence>
<dbReference type="AlphaFoldDB" id="A0A2H3DMT7"/>
<keyword evidence="3" id="KW-1185">Reference proteome</keyword>
<protein>
    <submittedName>
        <fullName evidence="2">Uncharacterized protein</fullName>
    </submittedName>
</protein>
<feature type="compositionally biased region" description="Basic and acidic residues" evidence="1">
    <location>
        <begin position="1"/>
        <end position="10"/>
    </location>
</feature>
<gene>
    <name evidence="2" type="ORF">ARMGADRAFT_1062022</name>
</gene>
<name>A0A2H3DMT7_ARMGA</name>
<dbReference type="InParanoid" id="A0A2H3DMT7"/>
<sequence>MIGTRADSDPTRLPFSRGSKCFDPNRIEVGPPIPSRAKPAATSGTPPPHKQKNRFHHASRDLYCDVSMLVLASKTKAERDKKYKRALVDPDHVLYYDLATGCLDDLSIGTIYGLKNLYRDASNPSNVIELEEKLSATFQRRDAERLRKFLFVMHYRNLGGSYFDPDHPGGGSIIQQWLERFKAKHQCQTHADVWLSVLRLYLDTPHSQIAMAIYNEHGIEKVHFQMPTNVDPNMESYEALAYQLQAGASFLCIWEAHDTSEFILASNGLGLWEGVAVSGDHVHHVFVASPRIVVVLQPNITPVFEKMDVGRDGAITFLGKERMLRTTRTFCHDQVKKYDRQKFISLMRHLSVILTAIAQAPLSYDPVDVELYTALMKILLYEKLFPSRYDQMSDLFRWRCVRGCTRLCYAGILSVGGFIVDKDVVLVVSLDWVTDESAHVLDKIPGVTIQAMRIHIL</sequence>
<organism evidence="2 3">
    <name type="scientific">Armillaria gallica</name>
    <name type="common">Bulbous honey fungus</name>
    <name type="synonym">Armillaria bulbosa</name>
    <dbReference type="NCBI Taxonomy" id="47427"/>
    <lineage>
        <taxon>Eukaryota</taxon>
        <taxon>Fungi</taxon>
        <taxon>Dikarya</taxon>
        <taxon>Basidiomycota</taxon>
        <taxon>Agaricomycotina</taxon>
        <taxon>Agaricomycetes</taxon>
        <taxon>Agaricomycetidae</taxon>
        <taxon>Agaricales</taxon>
        <taxon>Marasmiineae</taxon>
        <taxon>Physalacriaceae</taxon>
        <taxon>Armillaria</taxon>
    </lineage>
</organism>
<feature type="region of interest" description="Disordered" evidence="1">
    <location>
        <begin position="1"/>
        <end position="56"/>
    </location>
</feature>
<evidence type="ECO:0000256" key="1">
    <source>
        <dbReference type="SAM" id="MobiDB-lite"/>
    </source>
</evidence>
<dbReference type="OrthoDB" id="5340163at2759"/>
<proteinExistence type="predicted"/>
<reference evidence="3" key="1">
    <citation type="journal article" date="2017" name="Nat. Ecol. Evol.">
        <title>Genome expansion and lineage-specific genetic innovations in the forest pathogenic fungi Armillaria.</title>
        <authorList>
            <person name="Sipos G."/>
            <person name="Prasanna A.N."/>
            <person name="Walter M.C."/>
            <person name="O'Connor E."/>
            <person name="Balint B."/>
            <person name="Krizsan K."/>
            <person name="Kiss B."/>
            <person name="Hess J."/>
            <person name="Varga T."/>
            <person name="Slot J."/>
            <person name="Riley R."/>
            <person name="Boka B."/>
            <person name="Rigling D."/>
            <person name="Barry K."/>
            <person name="Lee J."/>
            <person name="Mihaltcheva S."/>
            <person name="LaButti K."/>
            <person name="Lipzen A."/>
            <person name="Waldron R."/>
            <person name="Moloney N.M."/>
            <person name="Sperisen C."/>
            <person name="Kredics L."/>
            <person name="Vagvoelgyi C."/>
            <person name="Patrignani A."/>
            <person name="Fitzpatrick D."/>
            <person name="Nagy I."/>
            <person name="Doyle S."/>
            <person name="Anderson J.B."/>
            <person name="Grigoriev I.V."/>
            <person name="Gueldener U."/>
            <person name="Muensterkoetter M."/>
            <person name="Nagy L.G."/>
        </authorList>
    </citation>
    <scope>NUCLEOTIDE SEQUENCE [LARGE SCALE GENOMIC DNA]</scope>
    <source>
        <strain evidence="3">Ar21-2</strain>
    </source>
</reference>
<dbReference type="STRING" id="47427.A0A2H3DMT7"/>
<accession>A0A2H3DMT7</accession>
<dbReference type="Proteomes" id="UP000217790">
    <property type="component" value="Unassembled WGS sequence"/>
</dbReference>
<evidence type="ECO:0000313" key="3">
    <source>
        <dbReference type="Proteomes" id="UP000217790"/>
    </source>
</evidence>